<feature type="signal peptide" evidence="2">
    <location>
        <begin position="1"/>
        <end position="18"/>
    </location>
</feature>
<protein>
    <submittedName>
        <fullName evidence="3">Uncharacterized protein</fullName>
    </submittedName>
</protein>
<feature type="compositionally biased region" description="Low complexity" evidence="1">
    <location>
        <begin position="411"/>
        <end position="432"/>
    </location>
</feature>
<feature type="compositionally biased region" description="Polar residues" evidence="1">
    <location>
        <begin position="553"/>
        <end position="567"/>
    </location>
</feature>
<gene>
    <name evidence="3" type="ORF">KR093_007729</name>
</gene>
<feature type="compositionally biased region" description="Low complexity" evidence="1">
    <location>
        <begin position="351"/>
        <end position="367"/>
    </location>
</feature>
<evidence type="ECO:0000256" key="2">
    <source>
        <dbReference type="SAM" id="SignalP"/>
    </source>
</evidence>
<feature type="chain" id="PRO_5042085141" evidence="2">
    <location>
        <begin position="19"/>
        <end position="666"/>
    </location>
</feature>
<keyword evidence="4" id="KW-1185">Reference proteome</keyword>
<reference evidence="3" key="1">
    <citation type="journal article" date="2021" name="Mol. Ecol. Resour.">
        <title>Phylogenomic analyses of the genus Drosophila reveals genomic signals of climate adaptation.</title>
        <authorList>
            <person name="Li F."/>
            <person name="Rane R.V."/>
            <person name="Luria V."/>
            <person name="Xiong Z."/>
            <person name="Chen J."/>
            <person name="Li Z."/>
            <person name="Catullo R.A."/>
            <person name="Griffin P.C."/>
            <person name="Schiffer M."/>
            <person name="Pearce S."/>
            <person name="Lee S.F."/>
            <person name="McElroy K."/>
            <person name="Stocker A."/>
            <person name="Shirriffs J."/>
            <person name="Cockerell F."/>
            <person name="Coppin C."/>
            <person name="Sgro C.M."/>
            <person name="Karger A."/>
            <person name="Cain J.W."/>
            <person name="Weber J.A."/>
            <person name="Santpere G."/>
            <person name="Kirschner M.W."/>
            <person name="Hoffmann A.A."/>
            <person name="Oakeshott J.G."/>
            <person name="Zhang G."/>
        </authorList>
    </citation>
    <scope>NUCLEOTIDE SEQUENCE</scope>
    <source>
        <strain evidence="3">BGI-SZ-2011g</strain>
    </source>
</reference>
<comment type="caution">
    <text evidence="3">The sequence shown here is derived from an EMBL/GenBank/DDBJ whole genome shotgun (WGS) entry which is preliminary data.</text>
</comment>
<evidence type="ECO:0000256" key="1">
    <source>
        <dbReference type="SAM" id="MobiDB-lite"/>
    </source>
</evidence>
<feature type="region of interest" description="Disordered" evidence="1">
    <location>
        <begin position="347"/>
        <end position="372"/>
    </location>
</feature>
<organism evidence="3 4">
    <name type="scientific">Drosophila rubida</name>
    <dbReference type="NCBI Taxonomy" id="30044"/>
    <lineage>
        <taxon>Eukaryota</taxon>
        <taxon>Metazoa</taxon>
        <taxon>Ecdysozoa</taxon>
        <taxon>Arthropoda</taxon>
        <taxon>Hexapoda</taxon>
        <taxon>Insecta</taxon>
        <taxon>Pterygota</taxon>
        <taxon>Neoptera</taxon>
        <taxon>Endopterygota</taxon>
        <taxon>Diptera</taxon>
        <taxon>Brachycera</taxon>
        <taxon>Muscomorpha</taxon>
        <taxon>Ephydroidea</taxon>
        <taxon>Drosophilidae</taxon>
        <taxon>Drosophila</taxon>
    </lineage>
</organism>
<dbReference type="EMBL" id="JAJJHW010002774">
    <property type="protein sequence ID" value="KAH8365965.1"/>
    <property type="molecule type" value="Genomic_DNA"/>
</dbReference>
<feature type="region of interest" description="Disordered" evidence="1">
    <location>
        <begin position="411"/>
        <end position="454"/>
    </location>
</feature>
<evidence type="ECO:0000313" key="4">
    <source>
        <dbReference type="Proteomes" id="UP001200034"/>
    </source>
</evidence>
<feature type="region of interest" description="Disordered" evidence="1">
    <location>
        <begin position="296"/>
        <end position="335"/>
    </location>
</feature>
<dbReference type="AlphaFoldDB" id="A0AAD4JWE9"/>
<keyword evidence="2" id="KW-0732">Signal</keyword>
<feature type="compositionally biased region" description="Basic and acidic residues" evidence="1">
    <location>
        <begin position="296"/>
        <end position="318"/>
    </location>
</feature>
<dbReference type="Proteomes" id="UP001200034">
    <property type="component" value="Unassembled WGS sequence"/>
</dbReference>
<sequence length="666" mass="70458">MHMQRFAILLLLATAAQANVIQNGVQQPKESKVTNEVPLAVEQGNAIVKQDVARPQQVSPVAMVPHVVQPHNKQPTVIAKVEATPVQQIKPAAPALATANEQLKQPNVVSNTIPKAETVPALSREPSNAIPVAAPASVDVQEQQKQSNEIPKVVAAPVAPAAPVPVPVAAKTPKTPVAPVPVPVAAKTPETPVAPVPVPVAAKTPETPVAPVAVPVAAKNPEASVAPVAPKVTLPAAAPVSVVAPAAAPVANKQQKIHTVVTKGQAAVAPVAAVANEKEKLSNVIPAASVAFVAREQEKQSPKDTARQVDHKQTEKLEGSNNHVANQAGAEPRVKYGYPDDFYIIDDGSHSNDTASNSTTPNSNSTTTHKHTHEHVYYKPALFPFPPPPLITFVSDSGAYGYGNKYGSGSNKYGSGSHSNSSSSSGSSGSAGNKDHSWLGHNKYGGSSSSSGNKDQSWPGFYPLPLLPIPFWKPGSVSSSQKYNSSSNSNTWGNKDDQLYSYKPNYYNEFPPFYINEKRGHADTEAAGKQPGLVLIGHIFLQLKVQGGKGETTDPSSGNTAFVQQPTASDGDKDDSSAKIEEPVHSPQLLLQPLVYPAHNQKTDSDASPLPNQINEIYRSLHVVHPSSQQRSQSPDVSEDGGVLFAVEIPKPIYRFFKSVFGVFSN</sequence>
<feature type="region of interest" description="Disordered" evidence="1">
    <location>
        <begin position="547"/>
        <end position="581"/>
    </location>
</feature>
<evidence type="ECO:0000313" key="3">
    <source>
        <dbReference type="EMBL" id="KAH8365965.1"/>
    </source>
</evidence>
<name>A0AAD4JWE9_9MUSC</name>
<proteinExistence type="predicted"/>
<accession>A0AAD4JWE9</accession>
<feature type="compositionally biased region" description="Basic and acidic residues" evidence="1">
    <location>
        <begin position="570"/>
        <end position="581"/>
    </location>
</feature>